<reference evidence="1 2" key="1">
    <citation type="submission" date="2019-01" db="EMBL/GenBank/DDBJ databases">
        <title>Sequencing of cultivated peanut Arachis hypogaea provides insights into genome evolution and oil improvement.</title>
        <authorList>
            <person name="Chen X."/>
        </authorList>
    </citation>
    <scope>NUCLEOTIDE SEQUENCE [LARGE SCALE GENOMIC DNA]</scope>
    <source>
        <strain evidence="2">cv. Fuhuasheng</strain>
        <tissue evidence="1">Leaves</tissue>
    </source>
</reference>
<dbReference type="EMBL" id="SDMP01000001">
    <property type="protein sequence ID" value="RYR77738.1"/>
    <property type="molecule type" value="Genomic_DNA"/>
</dbReference>
<sequence length="103" mass="11638">MKETKHWKTCDAMILMTSIMGANPCNCAALEVLKLECPRLASLFLQLRWIKLPAELKLMKEAASIACQALLLTMLHSKTYPFESMLAAKVEYECRMKGAQRMG</sequence>
<dbReference type="SUPFAM" id="SSF55920">
    <property type="entry name" value="Creatinase/aminopeptidase"/>
    <property type="match status" value="1"/>
</dbReference>
<dbReference type="InterPro" id="IPR036005">
    <property type="entry name" value="Creatinase/aminopeptidase-like"/>
</dbReference>
<evidence type="ECO:0000313" key="1">
    <source>
        <dbReference type="EMBL" id="RYR77738.1"/>
    </source>
</evidence>
<dbReference type="Gene3D" id="3.90.230.10">
    <property type="entry name" value="Creatinase/methionine aminopeptidase superfamily"/>
    <property type="match status" value="1"/>
</dbReference>
<organism evidence="1 2">
    <name type="scientific">Arachis hypogaea</name>
    <name type="common">Peanut</name>
    <dbReference type="NCBI Taxonomy" id="3818"/>
    <lineage>
        <taxon>Eukaryota</taxon>
        <taxon>Viridiplantae</taxon>
        <taxon>Streptophyta</taxon>
        <taxon>Embryophyta</taxon>
        <taxon>Tracheophyta</taxon>
        <taxon>Spermatophyta</taxon>
        <taxon>Magnoliopsida</taxon>
        <taxon>eudicotyledons</taxon>
        <taxon>Gunneridae</taxon>
        <taxon>Pentapetalae</taxon>
        <taxon>rosids</taxon>
        <taxon>fabids</taxon>
        <taxon>Fabales</taxon>
        <taxon>Fabaceae</taxon>
        <taxon>Papilionoideae</taxon>
        <taxon>50 kb inversion clade</taxon>
        <taxon>dalbergioids sensu lato</taxon>
        <taxon>Dalbergieae</taxon>
        <taxon>Pterocarpus clade</taxon>
        <taxon>Arachis</taxon>
    </lineage>
</organism>
<name>A0A445EQI6_ARAHY</name>
<comment type="caution">
    <text evidence="1">The sequence shown here is derived from an EMBL/GenBank/DDBJ whole genome shotgun (WGS) entry which is preliminary data.</text>
</comment>
<keyword evidence="2" id="KW-1185">Reference proteome</keyword>
<dbReference type="Proteomes" id="UP000289738">
    <property type="component" value="Chromosome A01"/>
</dbReference>
<protein>
    <submittedName>
        <fullName evidence="1">Uncharacterized protein</fullName>
    </submittedName>
</protein>
<dbReference type="STRING" id="3818.A0A445EQI6"/>
<proteinExistence type="predicted"/>
<gene>
    <name evidence="1" type="ORF">Ahy_A01g002328</name>
</gene>
<accession>A0A445EQI6</accession>
<evidence type="ECO:0000313" key="2">
    <source>
        <dbReference type="Proteomes" id="UP000289738"/>
    </source>
</evidence>
<dbReference type="AlphaFoldDB" id="A0A445EQI6"/>